<feature type="region of interest" description="Disordered" evidence="9">
    <location>
        <begin position="556"/>
        <end position="585"/>
    </location>
</feature>
<evidence type="ECO:0000256" key="7">
    <source>
        <dbReference type="ARBA" id="ARBA00047899"/>
    </source>
</evidence>
<feature type="compositionally biased region" description="Basic and acidic residues" evidence="9">
    <location>
        <begin position="339"/>
        <end position="352"/>
    </location>
</feature>
<feature type="region of interest" description="Disordered" evidence="9">
    <location>
        <begin position="108"/>
        <end position="170"/>
    </location>
</feature>
<evidence type="ECO:0000256" key="9">
    <source>
        <dbReference type="SAM" id="MobiDB-lite"/>
    </source>
</evidence>
<evidence type="ECO:0000256" key="5">
    <source>
        <dbReference type="ARBA" id="ARBA00022777"/>
    </source>
</evidence>
<protein>
    <recommendedName>
        <fullName evidence="1">non-specific serine/threonine protein kinase</fullName>
        <ecNumber evidence="1">2.7.11.1</ecNumber>
    </recommendedName>
</protein>
<evidence type="ECO:0000256" key="2">
    <source>
        <dbReference type="ARBA" id="ARBA00022527"/>
    </source>
</evidence>
<proteinExistence type="predicted"/>
<dbReference type="EC" id="2.7.11.1" evidence="1"/>
<dbReference type="InterPro" id="IPR008271">
    <property type="entry name" value="Ser/Thr_kinase_AS"/>
</dbReference>
<keyword evidence="5" id="KW-0418">Kinase</keyword>
<comment type="caution">
    <text evidence="11">The sequence shown here is derived from an EMBL/GenBank/DDBJ whole genome shotgun (WGS) entry which is preliminary data.</text>
</comment>
<name>A0ABR4N791_9FUNG</name>
<evidence type="ECO:0000256" key="6">
    <source>
        <dbReference type="ARBA" id="ARBA00022840"/>
    </source>
</evidence>
<feature type="compositionally biased region" description="Low complexity" evidence="9">
    <location>
        <begin position="108"/>
        <end position="122"/>
    </location>
</feature>
<dbReference type="Pfam" id="PF00069">
    <property type="entry name" value="Pkinase"/>
    <property type="match status" value="2"/>
</dbReference>
<dbReference type="Gene3D" id="3.30.200.20">
    <property type="entry name" value="Phosphorylase Kinase, domain 1"/>
    <property type="match status" value="1"/>
</dbReference>
<evidence type="ECO:0000313" key="11">
    <source>
        <dbReference type="EMBL" id="KAL2915369.1"/>
    </source>
</evidence>
<keyword evidence="6" id="KW-0067">ATP-binding</keyword>
<keyword evidence="3" id="KW-0808">Transferase</keyword>
<evidence type="ECO:0000256" key="3">
    <source>
        <dbReference type="ARBA" id="ARBA00022679"/>
    </source>
</evidence>
<dbReference type="Gene3D" id="1.10.510.10">
    <property type="entry name" value="Transferase(Phosphotransferase) domain 1"/>
    <property type="match status" value="2"/>
</dbReference>
<evidence type="ECO:0000256" key="8">
    <source>
        <dbReference type="ARBA" id="ARBA00048679"/>
    </source>
</evidence>
<comment type="catalytic activity">
    <reaction evidence="7">
        <text>L-threonyl-[protein] + ATP = O-phospho-L-threonyl-[protein] + ADP + H(+)</text>
        <dbReference type="Rhea" id="RHEA:46608"/>
        <dbReference type="Rhea" id="RHEA-COMP:11060"/>
        <dbReference type="Rhea" id="RHEA-COMP:11605"/>
        <dbReference type="ChEBI" id="CHEBI:15378"/>
        <dbReference type="ChEBI" id="CHEBI:30013"/>
        <dbReference type="ChEBI" id="CHEBI:30616"/>
        <dbReference type="ChEBI" id="CHEBI:61977"/>
        <dbReference type="ChEBI" id="CHEBI:456216"/>
        <dbReference type="EC" id="2.7.11.1"/>
    </reaction>
</comment>
<feature type="region of interest" description="Disordered" evidence="9">
    <location>
        <begin position="728"/>
        <end position="764"/>
    </location>
</feature>
<feature type="region of interest" description="Disordered" evidence="9">
    <location>
        <begin position="288"/>
        <end position="323"/>
    </location>
</feature>
<dbReference type="PROSITE" id="PS50011">
    <property type="entry name" value="PROTEIN_KINASE_DOM"/>
    <property type="match status" value="1"/>
</dbReference>
<dbReference type="SMART" id="SM00220">
    <property type="entry name" value="S_TKc"/>
    <property type="match status" value="1"/>
</dbReference>
<sequence>MSGRRHFVDLGELPARRPPAFASPSDWAVMEELRGPSALSQTQTPPPATPAVAAHAPPVDPWHAPWAAASPAPSAVPAAASTPRDFEPFKFAKGSIFHDLNHLIDAAPTAAGSPAGPSATAALPRLSPSTPRMPQEPPAPHQQPPQQAATAGSDPRSGDSSIQAPKPSKNDIFGEVQAICKPAAKMSPLELAALRSGRTPVSTSPPPAAGESPGAETRSITVPMPIEPSPPPVPATPPAPLAHPPTQQQLGPLWWEAEAARIDAAFLRTVNTSTRRGFVDLDEIATSPTVSATAPTSAKALAAATPATDGPTLASTPSSAPAPIANLPALRAAARIDQAPDRPHQPSDHARPDGQSQRLPPPRVTHPGVWDSFNLSFLPTARNFLGEGRYAQVYRGLYTLTEPRFSASWADAPAETASAASASRSAAGGPAAKPTEFFPCAVKRVHPTAEAQAIALSEIFILRRLANCHHNIVRLIGVKDETDLAAPDVRSRLVQHLGTFSDVTAAASAASGTDARSSSPSRAIGLGVYHGCAPSPARQRDASPAGRAASTAGSVVSSASSSSSSSMANGFGTRGRSGGSSAHPPLPDPMPRLLIVLEFLPNGNLWDWTLRHRSHVGKRLWIKWAREIAGALEAIHALGIIHHDIKPHNILLSDLLDVRIADFGNACFVPEIGPRQLAAAQAAQAAVAAASKDLVDVTPGNHKQARADTHAIAAGPQQASRSVLTLPIPEAPEPADTDAAAASGGLDPSADSAAETPLQRDAPSVSISVPVVKTPSGSALAAAAMSSGLLRTRPLGGGGVGGRPGTLTVATTAGPTGGAGSLSASPKPGSAVTPGSPVSPQSQSLTNGLGRGTLAYSAPDLLASNEVAYSFPVDMYSLGVTLYALISGHEPFGLARSSVHMMVGIQRGFFASGMQVMGSASVAAGGGGIVGDPRDGVWRFLSGEPVPDELVQLVMRLVERDPADRPTAEQVVQILERVDAAF</sequence>
<dbReference type="Proteomes" id="UP001527925">
    <property type="component" value="Unassembled WGS sequence"/>
</dbReference>
<evidence type="ECO:0000259" key="10">
    <source>
        <dbReference type="PROSITE" id="PS50011"/>
    </source>
</evidence>
<keyword evidence="4" id="KW-0547">Nucleotide-binding</keyword>
<evidence type="ECO:0000256" key="1">
    <source>
        <dbReference type="ARBA" id="ARBA00012513"/>
    </source>
</evidence>
<dbReference type="PROSITE" id="PS00108">
    <property type="entry name" value="PROTEIN_KINASE_ST"/>
    <property type="match status" value="1"/>
</dbReference>
<comment type="catalytic activity">
    <reaction evidence="8">
        <text>L-seryl-[protein] + ATP = O-phospho-L-seryl-[protein] + ADP + H(+)</text>
        <dbReference type="Rhea" id="RHEA:17989"/>
        <dbReference type="Rhea" id="RHEA-COMP:9863"/>
        <dbReference type="Rhea" id="RHEA-COMP:11604"/>
        <dbReference type="ChEBI" id="CHEBI:15378"/>
        <dbReference type="ChEBI" id="CHEBI:29999"/>
        <dbReference type="ChEBI" id="CHEBI:30616"/>
        <dbReference type="ChEBI" id="CHEBI:83421"/>
        <dbReference type="ChEBI" id="CHEBI:456216"/>
        <dbReference type="EC" id="2.7.11.1"/>
    </reaction>
</comment>
<feature type="region of interest" description="Disordered" evidence="9">
    <location>
        <begin position="34"/>
        <end position="82"/>
    </location>
</feature>
<dbReference type="InterPro" id="IPR011009">
    <property type="entry name" value="Kinase-like_dom_sf"/>
</dbReference>
<feature type="compositionally biased region" description="Low complexity" evidence="9">
    <location>
        <begin position="805"/>
        <end position="814"/>
    </location>
</feature>
<dbReference type="EMBL" id="JADGIZ020000024">
    <property type="protein sequence ID" value="KAL2915369.1"/>
    <property type="molecule type" value="Genomic_DNA"/>
</dbReference>
<feature type="compositionally biased region" description="Gly residues" evidence="9">
    <location>
        <begin position="795"/>
        <end position="804"/>
    </location>
</feature>
<dbReference type="PANTHER" id="PTHR44329">
    <property type="entry name" value="SERINE/THREONINE-PROTEIN KINASE TNNI3K-RELATED"/>
    <property type="match status" value="1"/>
</dbReference>
<feature type="compositionally biased region" description="Polar residues" evidence="9">
    <location>
        <begin position="836"/>
        <end position="846"/>
    </location>
</feature>
<evidence type="ECO:0000313" key="12">
    <source>
        <dbReference type="Proteomes" id="UP001527925"/>
    </source>
</evidence>
<feature type="region of interest" description="Disordered" evidence="9">
    <location>
        <begin position="795"/>
        <end position="846"/>
    </location>
</feature>
<evidence type="ECO:0000256" key="4">
    <source>
        <dbReference type="ARBA" id="ARBA00022741"/>
    </source>
</evidence>
<dbReference type="InterPro" id="IPR000719">
    <property type="entry name" value="Prot_kinase_dom"/>
</dbReference>
<dbReference type="InterPro" id="IPR051681">
    <property type="entry name" value="Ser/Thr_Kinases-Pseudokinases"/>
</dbReference>
<reference evidence="11 12" key="1">
    <citation type="submission" date="2023-09" db="EMBL/GenBank/DDBJ databases">
        <title>Pangenome analysis of Batrachochytrium dendrobatidis and related Chytrids.</title>
        <authorList>
            <person name="Yacoub M.N."/>
            <person name="Stajich J.E."/>
            <person name="James T.Y."/>
        </authorList>
    </citation>
    <scope>NUCLEOTIDE SEQUENCE [LARGE SCALE GENOMIC DNA]</scope>
    <source>
        <strain evidence="11 12">JEL0888</strain>
    </source>
</reference>
<feature type="region of interest" description="Disordered" evidence="9">
    <location>
        <begin position="195"/>
        <end position="228"/>
    </location>
</feature>
<accession>A0ABR4N791</accession>
<dbReference type="SUPFAM" id="SSF56112">
    <property type="entry name" value="Protein kinase-like (PK-like)"/>
    <property type="match status" value="1"/>
</dbReference>
<feature type="domain" description="Protein kinase" evidence="10">
    <location>
        <begin position="379"/>
        <end position="982"/>
    </location>
</feature>
<feature type="region of interest" description="Disordered" evidence="9">
    <location>
        <begin position="339"/>
        <end position="366"/>
    </location>
</feature>
<feature type="compositionally biased region" description="Low complexity" evidence="9">
    <location>
        <begin position="556"/>
        <end position="566"/>
    </location>
</feature>
<feature type="compositionally biased region" description="Pro residues" evidence="9">
    <location>
        <begin position="134"/>
        <end position="143"/>
    </location>
</feature>
<feature type="compositionally biased region" description="Low complexity" evidence="9">
    <location>
        <begin position="50"/>
        <end position="82"/>
    </location>
</feature>
<gene>
    <name evidence="11" type="ORF">HK105_204985</name>
</gene>
<dbReference type="PANTHER" id="PTHR44329:SF285">
    <property type="entry name" value="V-MOS MOLONEY MURINE SARCOMA VIRAL ONCO HOMOLOG"/>
    <property type="match status" value="1"/>
</dbReference>
<keyword evidence="2" id="KW-0723">Serine/threonine-protein kinase</keyword>
<keyword evidence="12" id="KW-1185">Reference proteome</keyword>
<organism evidence="11 12">
    <name type="scientific">Polyrhizophydium stewartii</name>
    <dbReference type="NCBI Taxonomy" id="2732419"/>
    <lineage>
        <taxon>Eukaryota</taxon>
        <taxon>Fungi</taxon>
        <taxon>Fungi incertae sedis</taxon>
        <taxon>Chytridiomycota</taxon>
        <taxon>Chytridiomycota incertae sedis</taxon>
        <taxon>Chytridiomycetes</taxon>
        <taxon>Rhizophydiales</taxon>
        <taxon>Rhizophydiales incertae sedis</taxon>
        <taxon>Polyrhizophydium</taxon>
    </lineage>
</organism>